<dbReference type="EMBL" id="CAJNOQ010006825">
    <property type="protein sequence ID" value="CAF1148555.1"/>
    <property type="molecule type" value="Genomic_DNA"/>
</dbReference>
<dbReference type="EMBL" id="CAJOBA010080789">
    <property type="protein sequence ID" value="CAF4440589.1"/>
    <property type="molecule type" value="Genomic_DNA"/>
</dbReference>
<evidence type="ECO:0000313" key="4">
    <source>
        <dbReference type="EMBL" id="CAF3912115.1"/>
    </source>
</evidence>
<reference evidence="2" key="1">
    <citation type="submission" date="2021-02" db="EMBL/GenBank/DDBJ databases">
        <authorList>
            <person name="Nowell W R."/>
        </authorList>
    </citation>
    <scope>NUCLEOTIDE SEQUENCE</scope>
</reference>
<name>A0A814SJV7_9BILA</name>
<accession>A0A814SJV7</accession>
<keyword evidence="6" id="KW-1185">Reference proteome</keyword>
<sequence length="244" mass="26831">MAEGEVVQILTSQLNQLINTLHSYDVDNEKLQAIIDLKRWKKTMLTMIENTFETKMHEIETITNDLKNELNKFKETKTDEINKLQKTIDQLRNNHKQNEATVQHIHADLESLTREIESFRCDVVIRSITEDENFDTSINVIKPVNVGCDVKDKELKNDLETKDKRIVSKVVTNGSHLAIGLAKTLVTHCTTTAVGTSTLAAASMAKTAAVATVCGVGVAAIGLGKVAARTTRGVMSLLGGDGDN</sequence>
<dbReference type="Proteomes" id="UP000677228">
    <property type="component" value="Unassembled WGS sequence"/>
</dbReference>
<dbReference type="EMBL" id="CAJOBC010006825">
    <property type="protein sequence ID" value="CAF3912115.1"/>
    <property type="molecule type" value="Genomic_DNA"/>
</dbReference>
<evidence type="ECO:0000313" key="6">
    <source>
        <dbReference type="Proteomes" id="UP000663829"/>
    </source>
</evidence>
<comment type="caution">
    <text evidence="2">The sequence shown here is derived from an EMBL/GenBank/DDBJ whole genome shotgun (WGS) entry which is preliminary data.</text>
</comment>
<protein>
    <submittedName>
        <fullName evidence="2">Uncharacterized protein</fullName>
    </submittedName>
</protein>
<dbReference type="Gene3D" id="1.20.5.1700">
    <property type="match status" value="1"/>
</dbReference>
<organism evidence="2 6">
    <name type="scientific">Didymodactylos carnosus</name>
    <dbReference type="NCBI Taxonomy" id="1234261"/>
    <lineage>
        <taxon>Eukaryota</taxon>
        <taxon>Metazoa</taxon>
        <taxon>Spiralia</taxon>
        <taxon>Gnathifera</taxon>
        <taxon>Rotifera</taxon>
        <taxon>Eurotatoria</taxon>
        <taxon>Bdelloidea</taxon>
        <taxon>Philodinida</taxon>
        <taxon>Philodinidae</taxon>
        <taxon>Didymodactylos</taxon>
    </lineage>
</organism>
<evidence type="ECO:0000313" key="3">
    <source>
        <dbReference type="EMBL" id="CAF1621023.1"/>
    </source>
</evidence>
<dbReference type="Proteomes" id="UP000682733">
    <property type="component" value="Unassembled WGS sequence"/>
</dbReference>
<dbReference type="AlphaFoldDB" id="A0A814SJV7"/>
<gene>
    <name evidence="2" type="ORF">GPM918_LOCUS21058</name>
    <name evidence="3" type="ORF">OVA965_LOCUS43205</name>
    <name evidence="4" type="ORF">SRO942_LOCUS21055</name>
    <name evidence="5" type="ORF">TMI583_LOCUS45366</name>
</gene>
<dbReference type="Proteomes" id="UP000663829">
    <property type="component" value="Unassembled WGS sequence"/>
</dbReference>
<dbReference type="Proteomes" id="UP000681722">
    <property type="component" value="Unassembled WGS sequence"/>
</dbReference>
<keyword evidence="1" id="KW-0175">Coiled coil</keyword>
<dbReference type="OrthoDB" id="10045702at2759"/>
<feature type="coiled-coil region" evidence="1">
    <location>
        <begin position="56"/>
        <end position="101"/>
    </location>
</feature>
<dbReference type="EMBL" id="CAJNOK010055920">
    <property type="protein sequence ID" value="CAF1621023.1"/>
    <property type="molecule type" value="Genomic_DNA"/>
</dbReference>
<evidence type="ECO:0000313" key="5">
    <source>
        <dbReference type="EMBL" id="CAF4440589.1"/>
    </source>
</evidence>
<proteinExistence type="predicted"/>
<evidence type="ECO:0000313" key="2">
    <source>
        <dbReference type="EMBL" id="CAF1148555.1"/>
    </source>
</evidence>
<evidence type="ECO:0000256" key="1">
    <source>
        <dbReference type="SAM" id="Coils"/>
    </source>
</evidence>